<evidence type="ECO:0000256" key="13">
    <source>
        <dbReference type="HAMAP-Rule" id="MF_00034"/>
    </source>
</evidence>
<comment type="function">
    <text evidence="13">The RuvA-RuvB-RuvC complex processes Holliday junction (HJ) DNA during genetic recombination and DNA repair. Endonuclease that resolves HJ intermediates. Cleaves cruciform DNA by making single-stranded nicks across the HJ at symmetrical positions within the homologous arms, yielding a 5'-phosphate and a 3'-hydroxyl group; requires a central core of homology in the junction. The consensus cleavage sequence is 5'-(A/T)TT(C/G)-3'. Cleavage occurs on the 3'-side of the TT dinucleotide at the point of strand exchange. HJ branch migration catalyzed by RuvA-RuvB allows RuvC to scan DNA until it finds its consensus sequence, where it cleaves and resolves the cruciform DNA.</text>
</comment>
<dbReference type="GO" id="GO:0006281">
    <property type="term" value="P:DNA repair"/>
    <property type="evidence" value="ECO:0007669"/>
    <property type="project" value="UniProtKB-UniRule"/>
</dbReference>
<evidence type="ECO:0000256" key="11">
    <source>
        <dbReference type="ARBA" id="ARBA00023204"/>
    </source>
</evidence>
<keyword evidence="10 13" id="KW-0233">DNA recombination</keyword>
<dbReference type="InterPro" id="IPR020563">
    <property type="entry name" value="X-over_junc_endoDNase_Mg_BS"/>
</dbReference>
<dbReference type="PROSITE" id="PS01321">
    <property type="entry name" value="RUVC"/>
    <property type="match status" value="1"/>
</dbReference>
<dbReference type="EMBL" id="MFQN01000018">
    <property type="protein sequence ID" value="OGH74371.1"/>
    <property type="molecule type" value="Genomic_DNA"/>
</dbReference>
<keyword evidence="2 13" id="KW-0963">Cytoplasm</keyword>
<dbReference type="NCBIfam" id="TIGR00228">
    <property type="entry name" value="ruvC"/>
    <property type="match status" value="1"/>
</dbReference>
<dbReference type="Gene3D" id="3.30.420.10">
    <property type="entry name" value="Ribonuclease H-like superfamily/Ribonuclease H"/>
    <property type="match status" value="1"/>
</dbReference>
<dbReference type="AlphaFoldDB" id="A0A1F6MRV4"/>
<dbReference type="SUPFAM" id="SSF53098">
    <property type="entry name" value="Ribonuclease H-like"/>
    <property type="match status" value="1"/>
</dbReference>
<evidence type="ECO:0000256" key="2">
    <source>
        <dbReference type="ARBA" id="ARBA00022490"/>
    </source>
</evidence>
<feature type="active site" evidence="13">
    <location>
        <position position="8"/>
    </location>
</feature>
<evidence type="ECO:0000313" key="15">
    <source>
        <dbReference type="EMBL" id="OGH74371.1"/>
    </source>
</evidence>
<comment type="catalytic activity">
    <reaction evidence="12 13">
        <text>Endonucleolytic cleavage at a junction such as a reciprocal single-stranded crossover between two homologous DNA duplexes (Holliday junction).</text>
        <dbReference type="EC" id="3.1.21.10"/>
    </reaction>
</comment>
<feature type="active site" evidence="13">
    <location>
        <position position="141"/>
    </location>
</feature>
<evidence type="ECO:0000256" key="6">
    <source>
        <dbReference type="ARBA" id="ARBA00022763"/>
    </source>
</evidence>
<evidence type="ECO:0000256" key="5">
    <source>
        <dbReference type="ARBA" id="ARBA00022759"/>
    </source>
</evidence>
<evidence type="ECO:0000256" key="9">
    <source>
        <dbReference type="ARBA" id="ARBA00023125"/>
    </source>
</evidence>
<dbReference type="HAMAP" id="MF_00034">
    <property type="entry name" value="RuvC"/>
    <property type="match status" value="1"/>
</dbReference>
<evidence type="ECO:0000256" key="8">
    <source>
        <dbReference type="ARBA" id="ARBA00022842"/>
    </source>
</evidence>
<dbReference type="CDD" id="cd16962">
    <property type="entry name" value="RuvC"/>
    <property type="match status" value="1"/>
</dbReference>
<evidence type="ECO:0000256" key="1">
    <source>
        <dbReference type="ARBA" id="ARBA00009518"/>
    </source>
</evidence>
<dbReference type="GO" id="GO:0008821">
    <property type="term" value="F:crossover junction DNA endonuclease activity"/>
    <property type="evidence" value="ECO:0007669"/>
    <property type="project" value="UniProtKB-UniRule"/>
</dbReference>
<name>A0A1F6MRV4_9BACT</name>
<feature type="active site" evidence="13">
    <location>
        <position position="68"/>
    </location>
</feature>
<dbReference type="PANTHER" id="PTHR30194:SF3">
    <property type="entry name" value="CROSSOVER JUNCTION ENDODEOXYRIBONUCLEASE RUVC"/>
    <property type="match status" value="1"/>
</dbReference>
<evidence type="ECO:0000256" key="4">
    <source>
        <dbReference type="ARBA" id="ARBA00022723"/>
    </source>
</evidence>
<dbReference type="Proteomes" id="UP000178347">
    <property type="component" value="Unassembled WGS sequence"/>
</dbReference>
<sequence>MERILGIDPGFGRTGWGVIEKVAGEWRAVAWGCIETSVNDPFVDRLCELRDELKLVINKYKPDAVAVEDLFFAKNVKTAMKVGQARGVIILTIKESDLPLHEFTPLQIKQAVTGYGRAEKGQMQKMVGMLLKIKKKITPDDAADALAAALTGGVSAGFLRHCSDSKTVDKKVLKKTGFVV</sequence>
<gene>
    <name evidence="13" type="primary">ruvC</name>
    <name evidence="15" type="ORF">A3G00_04800</name>
</gene>
<keyword evidence="11 13" id="KW-0234">DNA repair</keyword>
<dbReference type="STRING" id="1798692.A3G00_04800"/>
<comment type="cofactor">
    <cofactor evidence="13">
        <name>Mg(2+)</name>
        <dbReference type="ChEBI" id="CHEBI:18420"/>
    </cofactor>
    <text evidence="13">Binds 2 Mg(2+) ion per subunit.</text>
</comment>
<keyword evidence="8 13" id="KW-0460">Magnesium</keyword>
<feature type="binding site" evidence="13">
    <location>
        <position position="8"/>
    </location>
    <ligand>
        <name>Mg(2+)</name>
        <dbReference type="ChEBI" id="CHEBI:18420"/>
        <label>1</label>
    </ligand>
</feature>
<dbReference type="FunFam" id="3.30.420.10:FF:000002">
    <property type="entry name" value="Crossover junction endodeoxyribonuclease RuvC"/>
    <property type="match status" value="1"/>
</dbReference>
<protein>
    <recommendedName>
        <fullName evidence="13 14">Crossover junction endodeoxyribonuclease RuvC</fullName>
        <ecNumber evidence="13 14">3.1.21.10</ecNumber>
    </recommendedName>
    <alternativeName>
        <fullName evidence="13">Holliday junction nuclease RuvC</fullName>
    </alternativeName>
    <alternativeName>
        <fullName evidence="13">Holliday junction resolvase RuvC</fullName>
    </alternativeName>
</protein>
<evidence type="ECO:0000256" key="12">
    <source>
        <dbReference type="ARBA" id="ARBA00029354"/>
    </source>
</evidence>
<dbReference type="InterPro" id="IPR002176">
    <property type="entry name" value="X-over_junc_endoDNase_RuvC"/>
</dbReference>
<organism evidence="15 16">
    <name type="scientific">Candidatus Magasanikbacteria bacterium RIFCSPLOWO2_12_FULL_43_12</name>
    <dbReference type="NCBI Taxonomy" id="1798692"/>
    <lineage>
        <taxon>Bacteria</taxon>
        <taxon>Candidatus Magasanikiibacteriota</taxon>
    </lineage>
</organism>
<dbReference type="PANTHER" id="PTHR30194">
    <property type="entry name" value="CROSSOVER JUNCTION ENDODEOXYRIBONUCLEASE RUVC"/>
    <property type="match status" value="1"/>
</dbReference>
<evidence type="ECO:0000256" key="3">
    <source>
        <dbReference type="ARBA" id="ARBA00022722"/>
    </source>
</evidence>
<evidence type="ECO:0000256" key="14">
    <source>
        <dbReference type="NCBIfam" id="TIGR00228"/>
    </source>
</evidence>
<dbReference type="InterPro" id="IPR012337">
    <property type="entry name" value="RNaseH-like_sf"/>
</dbReference>
<dbReference type="EC" id="3.1.21.10" evidence="13 14"/>
<keyword evidence="5 13" id="KW-0255">Endonuclease</keyword>
<dbReference type="GO" id="GO:0048476">
    <property type="term" value="C:Holliday junction resolvase complex"/>
    <property type="evidence" value="ECO:0007669"/>
    <property type="project" value="UniProtKB-UniRule"/>
</dbReference>
<accession>A0A1F6MRV4</accession>
<dbReference type="GO" id="GO:0006310">
    <property type="term" value="P:DNA recombination"/>
    <property type="evidence" value="ECO:0007669"/>
    <property type="project" value="UniProtKB-UniRule"/>
</dbReference>
<feature type="binding site" evidence="13">
    <location>
        <position position="141"/>
    </location>
    <ligand>
        <name>Mg(2+)</name>
        <dbReference type="ChEBI" id="CHEBI:18420"/>
        <label>1</label>
    </ligand>
</feature>
<comment type="subunit">
    <text evidence="13">Homodimer which binds Holliday junction (HJ) DNA. The HJ becomes 2-fold symmetrical on binding to RuvC with unstacked arms; it has a different conformation from HJ DNA in complex with RuvA. In the full resolvosome a probable DNA-RuvA(4)-RuvB(12)-RuvC(2) complex forms which resolves the HJ.</text>
</comment>
<proteinExistence type="inferred from homology"/>
<dbReference type="GO" id="GO:0000287">
    <property type="term" value="F:magnesium ion binding"/>
    <property type="evidence" value="ECO:0007669"/>
    <property type="project" value="UniProtKB-UniRule"/>
</dbReference>
<dbReference type="InterPro" id="IPR036397">
    <property type="entry name" value="RNaseH_sf"/>
</dbReference>
<comment type="caution">
    <text evidence="15">The sequence shown here is derived from an EMBL/GenBank/DDBJ whole genome shotgun (WGS) entry which is preliminary data.</text>
</comment>
<reference evidence="15 16" key="1">
    <citation type="journal article" date="2016" name="Nat. Commun.">
        <title>Thousands of microbial genomes shed light on interconnected biogeochemical processes in an aquifer system.</title>
        <authorList>
            <person name="Anantharaman K."/>
            <person name="Brown C.T."/>
            <person name="Hug L.A."/>
            <person name="Sharon I."/>
            <person name="Castelle C.J."/>
            <person name="Probst A.J."/>
            <person name="Thomas B.C."/>
            <person name="Singh A."/>
            <person name="Wilkins M.J."/>
            <person name="Karaoz U."/>
            <person name="Brodie E.L."/>
            <person name="Williams K.H."/>
            <person name="Hubbard S.S."/>
            <person name="Banfield J.F."/>
        </authorList>
    </citation>
    <scope>NUCLEOTIDE SEQUENCE [LARGE SCALE GENOMIC DNA]</scope>
</reference>
<evidence type="ECO:0000256" key="7">
    <source>
        <dbReference type="ARBA" id="ARBA00022801"/>
    </source>
</evidence>
<keyword evidence="4 13" id="KW-0479">Metal-binding</keyword>
<evidence type="ECO:0000256" key="10">
    <source>
        <dbReference type="ARBA" id="ARBA00023172"/>
    </source>
</evidence>
<feature type="binding site" evidence="13">
    <location>
        <position position="68"/>
    </location>
    <ligand>
        <name>Mg(2+)</name>
        <dbReference type="ChEBI" id="CHEBI:18420"/>
        <label>2</label>
    </ligand>
</feature>
<keyword evidence="3 13" id="KW-0540">Nuclease</keyword>
<evidence type="ECO:0000313" key="16">
    <source>
        <dbReference type="Proteomes" id="UP000178347"/>
    </source>
</evidence>
<keyword evidence="9 13" id="KW-0238">DNA-binding</keyword>
<dbReference type="GO" id="GO:0005737">
    <property type="term" value="C:cytoplasm"/>
    <property type="evidence" value="ECO:0007669"/>
    <property type="project" value="UniProtKB-SubCell"/>
</dbReference>
<comment type="similarity">
    <text evidence="1 13">Belongs to the RuvC family.</text>
</comment>
<comment type="subcellular location">
    <subcellularLocation>
        <location evidence="13">Cytoplasm</location>
    </subcellularLocation>
</comment>
<dbReference type="GO" id="GO:0003677">
    <property type="term" value="F:DNA binding"/>
    <property type="evidence" value="ECO:0007669"/>
    <property type="project" value="UniProtKB-KW"/>
</dbReference>
<dbReference type="PRINTS" id="PR00696">
    <property type="entry name" value="RSOLVASERUVC"/>
</dbReference>
<dbReference type="NCBIfam" id="NF000711">
    <property type="entry name" value="PRK00039.2-1"/>
    <property type="match status" value="1"/>
</dbReference>
<keyword evidence="6 13" id="KW-0227">DNA damage</keyword>
<dbReference type="Pfam" id="PF02075">
    <property type="entry name" value="RuvC"/>
    <property type="match status" value="1"/>
</dbReference>
<keyword evidence="7 13" id="KW-0378">Hydrolase</keyword>